<evidence type="ECO:0000256" key="3">
    <source>
        <dbReference type="ARBA" id="ARBA00022691"/>
    </source>
</evidence>
<dbReference type="InterPro" id="IPR007197">
    <property type="entry name" value="rSAM"/>
</dbReference>
<comment type="caution">
    <text evidence="8">The sequence shown here is derived from an EMBL/GenBank/DDBJ whole genome shotgun (WGS) entry which is preliminary data.</text>
</comment>
<evidence type="ECO:0000259" key="7">
    <source>
        <dbReference type="PROSITE" id="PS51918"/>
    </source>
</evidence>
<dbReference type="RefSeq" id="WP_114642850.1">
    <property type="nucleotide sequence ID" value="NZ_JAACIO010000019.1"/>
</dbReference>
<keyword evidence="6" id="KW-0411">Iron-sulfur</keyword>
<feature type="domain" description="Radical SAM core" evidence="7">
    <location>
        <begin position="18"/>
        <end position="256"/>
    </location>
</feature>
<dbReference type="SFLD" id="SFLDG01091">
    <property type="entry name" value="uncharacterized_CHP01210-like"/>
    <property type="match status" value="1"/>
</dbReference>
<keyword evidence="4" id="KW-0479">Metal-binding</keyword>
<organism evidence="8 9">
    <name type="scientific">Psychrilyobacter piezotolerans</name>
    <dbReference type="NCBI Taxonomy" id="2293438"/>
    <lineage>
        <taxon>Bacteria</taxon>
        <taxon>Fusobacteriati</taxon>
        <taxon>Fusobacteriota</taxon>
        <taxon>Fusobacteriia</taxon>
        <taxon>Fusobacteriales</taxon>
        <taxon>Fusobacteriaceae</taxon>
        <taxon>Psychrilyobacter</taxon>
    </lineage>
</organism>
<reference evidence="8 9" key="1">
    <citation type="submission" date="2018-08" db="EMBL/GenBank/DDBJ databases">
        <title>Draft genome sequence of Psychrilyobacter sp. strain SD5 isolated from Black Sea water.</title>
        <authorList>
            <person name="Yadav S."/>
            <person name="Villanueva L."/>
            <person name="Damste J.S.S."/>
        </authorList>
    </citation>
    <scope>NUCLEOTIDE SEQUENCE [LARGE SCALE GENOMIC DNA]</scope>
    <source>
        <strain evidence="8 9">SD5</strain>
    </source>
</reference>
<keyword evidence="3" id="KW-0949">S-adenosyl-L-methionine</keyword>
<evidence type="ECO:0000256" key="4">
    <source>
        <dbReference type="ARBA" id="ARBA00022723"/>
    </source>
</evidence>
<dbReference type="InterPro" id="IPR039661">
    <property type="entry name" value="ELP3"/>
</dbReference>
<dbReference type="InterPro" id="IPR005911">
    <property type="entry name" value="YhcC-like"/>
</dbReference>
<evidence type="ECO:0000256" key="5">
    <source>
        <dbReference type="ARBA" id="ARBA00023004"/>
    </source>
</evidence>
<keyword evidence="9" id="KW-1185">Reference proteome</keyword>
<dbReference type="InterPro" id="IPR032432">
    <property type="entry name" value="Radical_SAM_C"/>
</dbReference>
<dbReference type="PANTHER" id="PTHR11135:SF1">
    <property type="entry name" value="PROTEIN YHCC"/>
    <property type="match status" value="1"/>
</dbReference>
<accession>A0ABX9KFN9</accession>
<evidence type="ECO:0000256" key="2">
    <source>
        <dbReference type="ARBA" id="ARBA00022485"/>
    </source>
</evidence>
<evidence type="ECO:0000313" key="9">
    <source>
        <dbReference type="Proteomes" id="UP000263486"/>
    </source>
</evidence>
<dbReference type="SUPFAM" id="SSF102114">
    <property type="entry name" value="Radical SAM enzymes"/>
    <property type="match status" value="1"/>
</dbReference>
<dbReference type="Proteomes" id="UP000263486">
    <property type="component" value="Unassembled WGS sequence"/>
</dbReference>
<comment type="cofactor">
    <cofactor evidence="1">
        <name>[4Fe-4S] cluster</name>
        <dbReference type="ChEBI" id="CHEBI:49883"/>
    </cofactor>
</comment>
<evidence type="ECO:0000256" key="1">
    <source>
        <dbReference type="ARBA" id="ARBA00001966"/>
    </source>
</evidence>
<dbReference type="EMBL" id="QUAJ01000018">
    <property type="protein sequence ID" value="REI40605.1"/>
    <property type="molecule type" value="Genomic_DNA"/>
</dbReference>
<dbReference type="InterPro" id="IPR058240">
    <property type="entry name" value="rSAM_sf"/>
</dbReference>
<name>A0ABX9KFN9_9FUSO</name>
<evidence type="ECO:0000256" key="6">
    <source>
        <dbReference type="ARBA" id="ARBA00023014"/>
    </source>
</evidence>
<dbReference type="SFLD" id="SFLDG01086">
    <property type="entry name" value="elongater_protein-like"/>
    <property type="match status" value="1"/>
</dbReference>
<dbReference type="InterPro" id="IPR006638">
    <property type="entry name" value="Elp3/MiaA/NifB-like_rSAM"/>
</dbReference>
<dbReference type="SMART" id="SM00729">
    <property type="entry name" value="Elp3"/>
    <property type="match status" value="1"/>
</dbReference>
<keyword evidence="5" id="KW-0408">Iron</keyword>
<dbReference type="PROSITE" id="PS51918">
    <property type="entry name" value="RADICAL_SAM"/>
    <property type="match status" value="1"/>
</dbReference>
<sequence>MRWGEKRYNSLNYFLREKFGEKVYKVSLDGGFTCPNRDGTLSKKGCIFCSDSGSGEFAGSRKKSITDQIEEQLELIVKKFPHGNVIAYFQNFTNTYGDLEYLRKIYEEALSHPRVVGLAIATRPDCIDDKILDLLEELNNKTFLWIELGLQTTDEKTAENINRGWKLEVFDDIMSKLNNRDIKVVAHIILGLPNESFETMLASIRHIVREKVWGVKFHLLHIIKNTNLEKLYIETKFHTLTKEEYIELIAKGIGILDKDMVIHRLTGDGSRETLMEPKWSLDKRNVLNSIEKYLKENNVSQGDQDEKIT</sequence>
<proteinExistence type="predicted"/>
<evidence type="ECO:0000313" key="8">
    <source>
        <dbReference type="EMBL" id="REI40605.1"/>
    </source>
</evidence>
<keyword evidence="2" id="KW-0004">4Fe-4S</keyword>
<dbReference type="Pfam" id="PF16199">
    <property type="entry name" value="Radical_SAM_C"/>
    <property type="match status" value="1"/>
</dbReference>
<gene>
    <name evidence="8" type="ORF">DYH56_10625</name>
</gene>
<dbReference type="PANTHER" id="PTHR11135">
    <property type="entry name" value="HISTONE ACETYLTRANSFERASE-RELATED"/>
    <property type="match status" value="1"/>
</dbReference>
<dbReference type="Gene3D" id="3.80.30.20">
    <property type="entry name" value="tm_1862 like domain"/>
    <property type="match status" value="1"/>
</dbReference>
<protein>
    <submittedName>
        <fullName evidence="8">TIGR01212 family radical SAM protein</fullName>
    </submittedName>
</protein>
<dbReference type="InterPro" id="IPR023404">
    <property type="entry name" value="rSAM_horseshoe"/>
</dbReference>
<dbReference type="SFLD" id="SFLDS00029">
    <property type="entry name" value="Radical_SAM"/>
    <property type="match status" value="1"/>
</dbReference>
<dbReference type="NCBIfam" id="TIGR01212">
    <property type="entry name" value="TIGR01212 family radical SAM protein"/>
    <property type="match status" value="1"/>
</dbReference>
<dbReference type="Pfam" id="PF04055">
    <property type="entry name" value="Radical_SAM"/>
    <property type="match status" value="1"/>
</dbReference>